<feature type="domain" description="Endoribonuclease YicC-like C-terminal" evidence="7">
    <location>
        <begin position="175"/>
        <end position="297"/>
    </location>
</feature>
<comment type="cofactor">
    <cofactor evidence="1">
        <name>a divalent metal cation</name>
        <dbReference type="ChEBI" id="CHEBI:60240"/>
    </cofactor>
</comment>
<evidence type="ECO:0000313" key="8">
    <source>
        <dbReference type="EMBL" id="MBB5021019.1"/>
    </source>
</evidence>
<keyword evidence="9" id="KW-1185">Reference proteome</keyword>
<dbReference type="InterPro" id="IPR005229">
    <property type="entry name" value="YicC/YloC-like"/>
</dbReference>
<evidence type="ECO:0000256" key="5">
    <source>
        <dbReference type="ARBA" id="ARBA00035648"/>
    </source>
</evidence>
<keyword evidence="2" id="KW-0540">Nuclease</keyword>
<name>A0A7W7Y2U9_9BACT</name>
<sequence>MLNSMTGFGSGSYTNKVFDISCEIKSLNNRFFECLLRTKCPPLGEFEQQIKNRIRQQIQRGRLEVFIKATFNDSSAHTVTLNRALTDEYYKSFTEILDRYGLDRNVKLDNFLTLENILEREERIPDRSAFEAGILDAVDTALERLGQMRRHEGKSLEDDILFRLDVCEGKITDIDAQATSVPAALTEKLRSRISRLLESTGSTVEVDENRIAQEAAILADKSDVTEEIIRFNSHLQQFREYMKRSGAVGRSMEFILQEMQREINTIASKSPDSRTSRLSVEVRSELEKIREQVQNVE</sequence>
<feature type="domain" description="Endoribonuclease YicC-like N-terminal" evidence="6">
    <location>
        <begin position="3"/>
        <end position="157"/>
    </location>
</feature>
<comment type="similarity">
    <text evidence="5">Belongs to the YicC/YloC family.</text>
</comment>
<evidence type="ECO:0000259" key="6">
    <source>
        <dbReference type="Pfam" id="PF03755"/>
    </source>
</evidence>
<evidence type="ECO:0000256" key="2">
    <source>
        <dbReference type="ARBA" id="ARBA00022722"/>
    </source>
</evidence>
<dbReference type="NCBIfam" id="TIGR00255">
    <property type="entry name" value="YicC/YloC family endoribonuclease"/>
    <property type="match status" value="1"/>
</dbReference>
<evidence type="ECO:0000256" key="4">
    <source>
        <dbReference type="ARBA" id="ARBA00022801"/>
    </source>
</evidence>
<keyword evidence="4" id="KW-0378">Hydrolase</keyword>
<gene>
    <name evidence="8" type="ORF">HNR37_000322</name>
</gene>
<evidence type="ECO:0000256" key="3">
    <source>
        <dbReference type="ARBA" id="ARBA00022759"/>
    </source>
</evidence>
<evidence type="ECO:0000313" key="9">
    <source>
        <dbReference type="Proteomes" id="UP000528322"/>
    </source>
</evidence>
<dbReference type="GO" id="GO:0016787">
    <property type="term" value="F:hydrolase activity"/>
    <property type="evidence" value="ECO:0007669"/>
    <property type="project" value="UniProtKB-KW"/>
</dbReference>
<reference evidence="8 9" key="1">
    <citation type="submission" date="2020-08" db="EMBL/GenBank/DDBJ databases">
        <title>Genomic Encyclopedia of Type Strains, Phase IV (KMG-IV): sequencing the most valuable type-strain genomes for metagenomic binning, comparative biology and taxonomic classification.</title>
        <authorList>
            <person name="Goeker M."/>
        </authorList>
    </citation>
    <scope>NUCLEOTIDE SEQUENCE [LARGE SCALE GENOMIC DNA]</scope>
    <source>
        <strain evidence="8 9">DSM 22071</strain>
    </source>
</reference>
<accession>A0A7W7Y2U9</accession>
<protein>
    <submittedName>
        <fullName evidence="8">Uncharacterized protein (TIGR00255 family)</fullName>
    </submittedName>
</protein>
<dbReference type="PANTHER" id="PTHR30636:SF3">
    <property type="entry name" value="UPF0701 PROTEIN YICC"/>
    <property type="match status" value="1"/>
</dbReference>
<proteinExistence type="inferred from homology"/>
<dbReference type="Pfam" id="PF03755">
    <property type="entry name" value="YicC-like_N"/>
    <property type="match status" value="1"/>
</dbReference>
<dbReference type="Proteomes" id="UP000528322">
    <property type="component" value="Unassembled WGS sequence"/>
</dbReference>
<dbReference type="RefSeq" id="WP_183728852.1">
    <property type="nucleotide sequence ID" value="NZ_JACHID010000001.1"/>
</dbReference>
<keyword evidence="3" id="KW-0255">Endonuclease</keyword>
<dbReference type="GO" id="GO:0004521">
    <property type="term" value="F:RNA endonuclease activity"/>
    <property type="evidence" value="ECO:0007669"/>
    <property type="project" value="InterPro"/>
</dbReference>
<comment type="caution">
    <text evidence="8">The sequence shown here is derived from an EMBL/GenBank/DDBJ whole genome shotgun (WGS) entry which is preliminary data.</text>
</comment>
<dbReference type="PANTHER" id="PTHR30636">
    <property type="entry name" value="UPF0701 PROTEIN YICC"/>
    <property type="match status" value="1"/>
</dbReference>
<dbReference type="InterPro" id="IPR013527">
    <property type="entry name" value="YicC-like_N"/>
</dbReference>
<dbReference type="Pfam" id="PF08340">
    <property type="entry name" value="YicC-like_C"/>
    <property type="match status" value="1"/>
</dbReference>
<evidence type="ECO:0000259" key="7">
    <source>
        <dbReference type="Pfam" id="PF08340"/>
    </source>
</evidence>
<dbReference type="InterPro" id="IPR013551">
    <property type="entry name" value="YicC-like_C"/>
</dbReference>
<dbReference type="EMBL" id="JACHID010000001">
    <property type="protein sequence ID" value="MBB5021019.1"/>
    <property type="molecule type" value="Genomic_DNA"/>
</dbReference>
<organism evidence="8 9">
    <name type="scientific">Desulfurispira natronophila</name>
    <dbReference type="NCBI Taxonomy" id="682562"/>
    <lineage>
        <taxon>Bacteria</taxon>
        <taxon>Pseudomonadati</taxon>
        <taxon>Chrysiogenota</taxon>
        <taxon>Chrysiogenia</taxon>
        <taxon>Chrysiogenales</taxon>
        <taxon>Chrysiogenaceae</taxon>
        <taxon>Desulfurispira</taxon>
    </lineage>
</organism>
<evidence type="ECO:0000256" key="1">
    <source>
        <dbReference type="ARBA" id="ARBA00001968"/>
    </source>
</evidence>
<dbReference type="AlphaFoldDB" id="A0A7W7Y2U9"/>